<dbReference type="Proteomes" id="UP001164929">
    <property type="component" value="Chromosome 9"/>
</dbReference>
<keyword evidence="1" id="KW-1133">Transmembrane helix</keyword>
<protein>
    <submittedName>
        <fullName evidence="2">Uncharacterized protein</fullName>
    </submittedName>
</protein>
<sequence length="128" mass="14236">MEKETELFGSGEKDNICEWIYVSMLATFLYVPWLLLLIIPIPPKFLPRYMKRVYAGSFHNSEASSAVVKAMDLYSASTVGLDIVACFFAPQDMRLGPIKIPKPVMDLRSSLEPALSASQYPMIAVSGL</sequence>
<name>A0AAD6Q9V5_9ROSI</name>
<dbReference type="EMBL" id="JAQIZT010000009">
    <property type="protein sequence ID" value="KAJ6984292.1"/>
    <property type="molecule type" value="Genomic_DNA"/>
</dbReference>
<gene>
    <name evidence="2" type="ORF">NC653_022530</name>
</gene>
<accession>A0AAD6Q9V5</accession>
<comment type="caution">
    <text evidence="2">The sequence shown here is derived from an EMBL/GenBank/DDBJ whole genome shotgun (WGS) entry which is preliminary data.</text>
</comment>
<reference evidence="2" key="1">
    <citation type="journal article" date="2023" name="Mol. Ecol. Resour.">
        <title>Chromosome-level genome assembly of a triploid poplar Populus alba 'Berolinensis'.</title>
        <authorList>
            <person name="Chen S."/>
            <person name="Yu Y."/>
            <person name="Wang X."/>
            <person name="Wang S."/>
            <person name="Zhang T."/>
            <person name="Zhou Y."/>
            <person name="He R."/>
            <person name="Meng N."/>
            <person name="Wang Y."/>
            <person name="Liu W."/>
            <person name="Liu Z."/>
            <person name="Liu J."/>
            <person name="Guo Q."/>
            <person name="Huang H."/>
            <person name="Sederoff R.R."/>
            <person name="Wang G."/>
            <person name="Qu G."/>
            <person name="Chen S."/>
        </authorList>
    </citation>
    <scope>NUCLEOTIDE SEQUENCE</scope>
    <source>
        <strain evidence="2">SC-2020</strain>
    </source>
</reference>
<evidence type="ECO:0000313" key="3">
    <source>
        <dbReference type="Proteomes" id="UP001164929"/>
    </source>
</evidence>
<evidence type="ECO:0000313" key="2">
    <source>
        <dbReference type="EMBL" id="KAJ6984292.1"/>
    </source>
</evidence>
<evidence type="ECO:0000256" key="1">
    <source>
        <dbReference type="SAM" id="Phobius"/>
    </source>
</evidence>
<dbReference type="AlphaFoldDB" id="A0AAD6Q9V5"/>
<keyword evidence="1" id="KW-0472">Membrane</keyword>
<feature type="transmembrane region" description="Helical" evidence="1">
    <location>
        <begin position="20"/>
        <end position="42"/>
    </location>
</feature>
<keyword evidence="1" id="KW-0812">Transmembrane</keyword>
<proteinExistence type="predicted"/>
<keyword evidence="3" id="KW-1185">Reference proteome</keyword>
<organism evidence="2 3">
    <name type="scientific">Populus alba x Populus x berolinensis</name>
    <dbReference type="NCBI Taxonomy" id="444605"/>
    <lineage>
        <taxon>Eukaryota</taxon>
        <taxon>Viridiplantae</taxon>
        <taxon>Streptophyta</taxon>
        <taxon>Embryophyta</taxon>
        <taxon>Tracheophyta</taxon>
        <taxon>Spermatophyta</taxon>
        <taxon>Magnoliopsida</taxon>
        <taxon>eudicotyledons</taxon>
        <taxon>Gunneridae</taxon>
        <taxon>Pentapetalae</taxon>
        <taxon>rosids</taxon>
        <taxon>fabids</taxon>
        <taxon>Malpighiales</taxon>
        <taxon>Salicaceae</taxon>
        <taxon>Saliceae</taxon>
        <taxon>Populus</taxon>
    </lineage>
</organism>